<dbReference type="Proteomes" id="UP000642125">
    <property type="component" value="Unassembled WGS sequence"/>
</dbReference>
<keyword evidence="1" id="KW-0805">Transcription regulation</keyword>
<dbReference type="PROSITE" id="PS51000">
    <property type="entry name" value="HTH_DEOR_2"/>
    <property type="match status" value="1"/>
</dbReference>
<dbReference type="PROSITE" id="PS00894">
    <property type="entry name" value="HTH_DEOR_1"/>
    <property type="match status" value="1"/>
</dbReference>
<evidence type="ECO:0000313" key="5">
    <source>
        <dbReference type="EMBL" id="GIG35251.1"/>
    </source>
</evidence>
<dbReference type="PANTHER" id="PTHR30363:SF44">
    <property type="entry name" value="AGA OPERON TRANSCRIPTIONAL REPRESSOR-RELATED"/>
    <property type="match status" value="1"/>
</dbReference>
<dbReference type="Pfam" id="PF00455">
    <property type="entry name" value="DeoRC"/>
    <property type="match status" value="1"/>
</dbReference>
<dbReference type="EMBL" id="BONO01000003">
    <property type="protein sequence ID" value="GIG35251.1"/>
    <property type="molecule type" value="Genomic_DNA"/>
</dbReference>
<dbReference type="AlphaFoldDB" id="A0A919P977"/>
<dbReference type="InterPro" id="IPR050313">
    <property type="entry name" value="Carb_Metab_HTH_regulators"/>
</dbReference>
<keyword evidence="6" id="KW-1185">Reference proteome</keyword>
<dbReference type="Pfam" id="PF08220">
    <property type="entry name" value="HTH_DeoR"/>
    <property type="match status" value="1"/>
</dbReference>
<dbReference type="SUPFAM" id="SSF100950">
    <property type="entry name" value="NagB/RpiA/CoA transferase-like"/>
    <property type="match status" value="1"/>
</dbReference>
<feature type="domain" description="HTH deoR-type" evidence="4">
    <location>
        <begin position="9"/>
        <end position="64"/>
    </location>
</feature>
<dbReference type="GO" id="GO:0003700">
    <property type="term" value="F:DNA-binding transcription factor activity"/>
    <property type="evidence" value="ECO:0007669"/>
    <property type="project" value="InterPro"/>
</dbReference>
<dbReference type="Gene3D" id="1.10.10.10">
    <property type="entry name" value="Winged helix-like DNA-binding domain superfamily/Winged helix DNA-binding domain"/>
    <property type="match status" value="1"/>
</dbReference>
<keyword evidence="2" id="KW-0238">DNA-binding</keyword>
<dbReference type="InterPro" id="IPR036390">
    <property type="entry name" value="WH_DNA-bd_sf"/>
</dbReference>
<reference evidence="5" key="1">
    <citation type="submission" date="2021-01" db="EMBL/GenBank/DDBJ databases">
        <title>Whole genome shotgun sequence of Cellulomonas pakistanensis NBRC 110800.</title>
        <authorList>
            <person name="Komaki H."/>
            <person name="Tamura T."/>
        </authorList>
    </citation>
    <scope>NUCLEOTIDE SEQUENCE</scope>
    <source>
        <strain evidence="5">NBRC 110800</strain>
    </source>
</reference>
<evidence type="ECO:0000256" key="1">
    <source>
        <dbReference type="ARBA" id="ARBA00023015"/>
    </source>
</evidence>
<dbReference type="SMART" id="SM00420">
    <property type="entry name" value="HTH_DEOR"/>
    <property type="match status" value="1"/>
</dbReference>
<evidence type="ECO:0000256" key="3">
    <source>
        <dbReference type="ARBA" id="ARBA00023163"/>
    </source>
</evidence>
<name>A0A919P977_9CELL</name>
<dbReference type="InterPro" id="IPR014036">
    <property type="entry name" value="DeoR-like_C"/>
</dbReference>
<gene>
    <name evidence="5" type="ORF">Cpa01nite_06320</name>
</gene>
<evidence type="ECO:0000259" key="4">
    <source>
        <dbReference type="PROSITE" id="PS51000"/>
    </source>
</evidence>
<dbReference type="InterPro" id="IPR037171">
    <property type="entry name" value="NagB/RpiA_transferase-like"/>
</dbReference>
<dbReference type="GO" id="GO:0003677">
    <property type="term" value="F:DNA binding"/>
    <property type="evidence" value="ECO:0007669"/>
    <property type="project" value="UniProtKB-KW"/>
</dbReference>
<protein>
    <submittedName>
        <fullName evidence="5">DeoR family transcriptional regulator</fullName>
    </submittedName>
</protein>
<accession>A0A919P977</accession>
<dbReference type="InterPro" id="IPR001034">
    <property type="entry name" value="DeoR_HTH"/>
</dbReference>
<dbReference type="InterPro" id="IPR036388">
    <property type="entry name" value="WH-like_DNA-bd_sf"/>
</dbReference>
<evidence type="ECO:0000256" key="2">
    <source>
        <dbReference type="ARBA" id="ARBA00023125"/>
    </source>
</evidence>
<dbReference type="Gene3D" id="3.40.50.1360">
    <property type="match status" value="1"/>
</dbReference>
<dbReference type="SMART" id="SM01134">
    <property type="entry name" value="DeoRC"/>
    <property type="match status" value="1"/>
</dbReference>
<dbReference type="PRINTS" id="PR00037">
    <property type="entry name" value="HTHLACR"/>
</dbReference>
<keyword evidence="3" id="KW-0804">Transcription</keyword>
<sequence length="281" mass="29214">MVDTVAVLASQRQDRILAEVRAHGAVRVADLVDRLDVSEMTVRRDITELDRAGLVRRVHGGAVSADPDAAAGRPTDEPAFAEKSTWATAEKRDIAALAAATVEPGQAIALSAGSTVHLLAQRIAADPALRPLTVVTNSLPVAHTLHHAAVDPAGLDVILSGGTRTPSDALVGPVADTALTTLRVDRLFLGVHGLDESGLMTPNLAEAATDRALLRCAAAVTVLADHTKWGVVGLARIAALEEVDVVVTDTGLPEPARAVLADAGCALLTPDDTTDHQPEER</sequence>
<dbReference type="PANTHER" id="PTHR30363">
    <property type="entry name" value="HTH-TYPE TRANSCRIPTIONAL REGULATOR SRLR-RELATED"/>
    <property type="match status" value="1"/>
</dbReference>
<proteinExistence type="predicted"/>
<dbReference type="InterPro" id="IPR018356">
    <property type="entry name" value="Tscrpt_reg_HTH_DeoR_CS"/>
</dbReference>
<dbReference type="SUPFAM" id="SSF46785">
    <property type="entry name" value="Winged helix' DNA-binding domain"/>
    <property type="match status" value="1"/>
</dbReference>
<evidence type="ECO:0000313" key="6">
    <source>
        <dbReference type="Proteomes" id="UP000642125"/>
    </source>
</evidence>
<organism evidence="5 6">
    <name type="scientific">Cellulomonas pakistanensis</name>
    <dbReference type="NCBI Taxonomy" id="992287"/>
    <lineage>
        <taxon>Bacteria</taxon>
        <taxon>Bacillati</taxon>
        <taxon>Actinomycetota</taxon>
        <taxon>Actinomycetes</taxon>
        <taxon>Micrococcales</taxon>
        <taxon>Cellulomonadaceae</taxon>
        <taxon>Cellulomonas</taxon>
    </lineage>
</organism>
<comment type="caution">
    <text evidence="5">The sequence shown here is derived from an EMBL/GenBank/DDBJ whole genome shotgun (WGS) entry which is preliminary data.</text>
</comment>